<feature type="binding site" evidence="9">
    <location>
        <position position="276"/>
    </location>
    <ligand>
        <name>Ca(2+)</name>
        <dbReference type="ChEBI" id="CHEBI:29108"/>
        <label>2</label>
    </ligand>
</feature>
<dbReference type="GO" id="GO:0004601">
    <property type="term" value="F:peroxidase activity"/>
    <property type="evidence" value="ECO:0007669"/>
    <property type="project" value="UniProtKB-KW"/>
</dbReference>
<dbReference type="AlphaFoldDB" id="A0A9W9CHL9"/>
<feature type="binding site" evidence="9">
    <location>
        <position position="274"/>
    </location>
    <ligand>
        <name>Ca(2+)</name>
        <dbReference type="ChEBI" id="CHEBI:29108"/>
        <label>2</label>
    </ligand>
</feature>
<dbReference type="Gene3D" id="1.10.420.10">
    <property type="entry name" value="Peroxidase, domain 2"/>
    <property type="match status" value="1"/>
</dbReference>
<evidence type="ECO:0000256" key="12">
    <source>
        <dbReference type="RuleBase" id="RU363051"/>
    </source>
</evidence>
<proteinExistence type="inferred from homology"/>
<feature type="active site" description="Proton acceptor" evidence="8">
    <location>
        <position position="133"/>
    </location>
</feature>
<keyword evidence="12" id="KW-0732">Signal</keyword>
<evidence type="ECO:0000313" key="14">
    <source>
        <dbReference type="EMBL" id="KAJ4362906.1"/>
    </source>
</evidence>
<dbReference type="FunFam" id="1.10.520.10:FF:000021">
    <property type="entry name" value="Peroxidase"/>
    <property type="match status" value="1"/>
</dbReference>
<dbReference type="GO" id="GO:0046872">
    <property type="term" value="F:metal ion binding"/>
    <property type="evidence" value="ECO:0007669"/>
    <property type="project" value="UniProtKB-UniRule"/>
</dbReference>
<feature type="disulfide bond" evidence="11">
    <location>
        <begin position="120"/>
        <end position="201"/>
    </location>
</feature>
<reference evidence="14" key="1">
    <citation type="submission" date="2022-10" db="EMBL/GenBank/DDBJ databases">
        <title>Tapping the CABI collections for fungal endophytes: first genome assemblies for Collariella, Neodidymelliopsis, Ascochyta clinopodiicola, Didymella pomorum, Didymosphaeria variabile, Neocosmospora piperis and Neocucurbitaria cava.</title>
        <authorList>
            <person name="Hill R."/>
        </authorList>
    </citation>
    <scope>NUCLEOTIDE SEQUENCE</scope>
    <source>
        <strain evidence="14">IMI 356814</strain>
    </source>
</reference>
<keyword evidence="7" id="KW-0325">Glycoprotein</keyword>
<dbReference type="InterPro" id="IPR002016">
    <property type="entry name" value="Haem_peroxidase"/>
</dbReference>
<dbReference type="OrthoDB" id="2113341at2759"/>
<dbReference type="Proteomes" id="UP001140560">
    <property type="component" value="Unassembled WGS sequence"/>
</dbReference>
<accession>A0A9W9CHL9</accession>
<evidence type="ECO:0000256" key="1">
    <source>
        <dbReference type="ARBA" id="ARBA00006089"/>
    </source>
</evidence>
<dbReference type="InterPro" id="IPR001621">
    <property type="entry name" value="Ligninase"/>
</dbReference>
<feature type="chain" id="PRO_5041012797" description="Peroxidase" evidence="12">
    <location>
        <begin position="21"/>
        <end position="399"/>
    </location>
</feature>
<comment type="caution">
    <text evidence="14">The sequence shown here is derived from an EMBL/GenBank/DDBJ whole genome shotgun (WGS) entry which is preliminary data.</text>
</comment>
<keyword evidence="5 12" id="KW-0560">Oxidoreductase</keyword>
<evidence type="ECO:0000256" key="9">
    <source>
        <dbReference type="PIRSR" id="PIRSR601621-2"/>
    </source>
</evidence>
<evidence type="ECO:0000256" key="6">
    <source>
        <dbReference type="ARBA" id="ARBA00023004"/>
    </source>
</evidence>
<evidence type="ECO:0000256" key="10">
    <source>
        <dbReference type="PIRSR" id="PIRSR601621-3"/>
    </source>
</evidence>
<evidence type="ECO:0000256" key="4">
    <source>
        <dbReference type="ARBA" id="ARBA00022723"/>
    </source>
</evidence>
<keyword evidence="3 9" id="KW-0349">Heme</keyword>
<keyword evidence="11" id="KW-1015">Disulfide bond</keyword>
<dbReference type="EMBL" id="JAPEUY010000020">
    <property type="protein sequence ID" value="KAJ4362906.1"/>
    <property type="molecule type" value="Genomic_DNA"/>
</dbReference>
<dbReference type="Pfam" id="PF00141">
    <property type="entry name" value="peroxidase"/>
    <property type="match status" value="1"/>
</dbReference>
<dbReference type="PRINTS" id="PR00462">
    <property type="entry name" value="LIGNINASE"/>
</dbReference>
<feature type="site" description="Transition state stabilizer" evidence="10">
    <location>
        <position position="129"/>
    </location>
</feature>
<sequence length="399" mass="43452">MKTLGYLSYALLACLPFSEAHPGMGEQMAEMRRVANKIQRRQSKELIGDLATLADSKLTSIGKDIKAILLDQQNAESSTIDASIPAGAIGSAACKADLCCHWKWLAYEMTAKFNGTSGRCSKFARQAVRLGFHDAGVWSRDSGYGGADGSILLSNEMSRADNNGLAAIADQTNKWYTKYNQYGLSMADIIQFGANVATVVCPLGPRIRSFVGRKDNTKAGPTGLLPGEKDSADVLIKLFQAKTIDPHDLVALVGAHTTSQQHFVNTARDGDPQDTTPGIWDVAFYPQTTNNPPVRVLKFQSDINLSKDSRTSPEWAEFSGSGGQNHWNEDYSVAYTRLSLLGVNNINDLKECTKVLPARRSSFVSEDQKVLDMWLAGQFNQLNNMVDDAIQLTGVTTGT</sequence>
<dbReference type="InterPro" id="IPR010255">
    <property type="entry name" value="Haem_peroxidase_sf"/>
</dbReference>
<dbReference type="GO" id="GO:0042744">
    <property type="term" value="P:hydrogen peroxide catabolic process"/>
    <property type="evidence" value="ECO:0007669"/>
    <property type="project" value="TreeGrafter"/>
</dbReference>
<feature type="binding site" evidence="9">
    <location>
        <position position="150"/>
    </location>
    <ligand>
        <name>Ca(2+)</name>
        <dbReference type="ChEBI" id="CHEBI:29108"/>
        <label>1</label>
    </ligand>
</feature>
<feature type="signal peptide" evidence="12">
    <location>
        <begin position="1"/>
        <end position="20"/>
    </location>
</feature>
<feature type="binding site" evidence="9">
    <location>
        <position position="281"/>
    </location>
    <ligand>
        <name>Ca(2+)</name>
        <dbReference type="ChEBI" id="CHEBI:29108"/>
        <label>2</label>
    </ligand>
</feature>
<feature type="disulfide bond" evidence="11">
    <location>
        <begin position="99"/>
        <end position="352"/>
    </location>
</feature>
<dbReference type="PANTHER" id="PTHR31356:SF66">
    <property type="entry name" value="CATALASE-PEROXIDASE"/>
    <property type="match status" value="1"/>
</dbReference>
<keyword evidence="15" id="KW-1185">Reference proteome</keyword>
<dbReference type="InterPro" id="IPR019794">
    <property type="entry name" value="Peroxidases_AS"/>
</dbReference>
<dbReference type="PROSITE" id="PS00436">
    <property type="entry name" value="PEROXIDASE_2"/>
    <property type="match status" value="1"/>
</dbReference>
<organism evidence="14 15">
    <name type="scientific">Neocucurbitaria cava</name>
    <dbReference type="NCBI Taxonomy" id="798079"/>
    <lineage>
        <taxon>Eukaryota</taxon>
        <taxon>Fungi</taxon>
        <taxon>Dikarya</taxon>
        <taxon>Ascomycota</taxon>
        <taxon>Pezizomycotina</taxon>
        <taxon>Dothideomycetes</taxon>
        <taxon>Pleosporomycetidae</taxon>
        <taxon>Pleosporales</taxon>
        <taxon>Pleosporineae</taxon>
        <taxon>Cucurbitariaceae</taxon>
        <taxon>Neocucurbitaria</taxon>
    </lineage>
</organism>
<dbReference type="GO" id="GO:0020037">
    <property type="term" value="F:heme binding"/>
    <property type="evidence" value="ECO:0007669"/>
    <property type="project" value="UniProtKB-UniRule"/>
</dbReference>
<keyword evidence="9 12" id="KW-0106">Calcium</keyword>
<gene>
    <name evidence="14" type="ORF">N0V83_010023</name>
</gene>
<comment type="cofactor">
    <cofactor evidence="9">
        <name>heme b</name>
        <dbReference type="ChEBI" id="CHEBI:60344"/>
    </cofactor>
    <text evidence="9">Binds 1 heme b (iron(II)-protoporphyrin IX) group per subunit.</text>
</comment>
<dbReference type="PRINTS" id="PR00458">
    <property type="entry name" value="PEROXIDASE"/>
</dbReference>
<feature type="binding site" evidence="9">
    <location>
        <position position="134"/>
    </location>
    <ligand>
        <name>Ca(2+)</name>
        <dbReference type="ChEBI" id="CHEBI:29108"/>
        <label>1</label>
    </ligand>
</feature>
<evidence type="ECO:0000256" key="2">
    <source>
        <dbReference type="ARBA" id="ARBA00022559"/>
    </source>
</evidence>
<feature type="binding site" description="axial binding residue" evidence="9">
    <location>
        <position position="256"/>
    </location>
    <ligand>
        <name>heme b</name>
        <dbReference type="ChEBI" id="CHEBI:60344"/>
    </ligand>
    <ligandPart>
        <name>Fe</name>
        <dbReference type="ChEBI" id="CHEBI:18248"/>
    </ligandPart>
</feature>
<evidence type="ECO:0000313" key="15">
    <source>
        <dbReference type="Proteomes" id="UP001140560"/>
    </source>
</evidence>
<keyword evidence="6 9" id="KW-0408">Iron</keyword>
<feature type="binding site" evidence="9">
    <location>
        <position position="257"/>
    </location>
    <ligand>
        <name>Ca(2+)</name>
        <dbReference type="ChEBI" id="CHEBI:29108"/>
        <label>2</label>
    </ligand>
</feature>
<evidence type="ECO:0000259" key="13">
    <source>
        <dbReference type="PROSITE" id="PS50873"/>
    </source>
</evidence>
<keyword evidence="2 12" id="KW-0575">Peroxidase</keyword>
<evidence type="ECO:0000256" key="5">
    <source>
        <dbReference type="ARBA" id="ARBA00023002"/>
    </source>
</evidence>
<protein>
    <recommendedName>
        <fullName evidence="12">Peroxidase</fullName>
        <ecNumber evidence="12">1.11.1.-</ecNumber>
    </recommendedName>
</protein>
<dbReference type="EC" id="1.11.1.-" evidence="12"/>
<dbReference type="SUPFAM" id="SSF48113">
    <property type="entry name" value="Heme-dependent peroxidases"/>
    <property type="match status" value="1"/>
</dbReference>
<feature type="binding site" evidence="9">
    <location>
        <position position="146"/>
    </location>
    <ligand>
        <name>Ca(2+)</name>
        <dbReference type="ChEBI" id="CHEBI:29108"/>
        <label>1</label>
    </ligand>
</feature>
<dbReference type="GO" id="GO:0034599">
    <property type="term" value="P:cellular response to oxidative stress"/>
    <property type="evidence" value="ECO:0007669"/>
    <property type="project" value="InterPro"/>
</dbReference>
<comment type="cofactor">
    <cofactor evidence="9 12">
        <name>Ca(2+)</name>
        <dbReference type="ChEBI" id="CHEBI:29108"/>
    </cofactor>
    <text evidence="9 12">Binds 2 calcium ions per subunit.</text>
</comment>
<name>A0A9W9CHL9_9PLEO</name>
<comment type="similarity">
    <text evidence="1 12">Belongs to the peroxidase family. Ligninase subfamily.</text>
</comment>
<dbReference type="PROSITE" id="PS50873">
    <property type="entry name" value="PEROXIDASE_4"/>
    <property type="match status" value="1"/>
</dbReference>
<evidence type="ECO:0000256" key="7">
    <source>
        <dbReference type="ARBA" id="ARBA00023180"/>
    </source>
</evidence>
<dbReference type="Gene3D" id="1.10.520.10">
    <property type="match status" value="1"/>
</dbReference>
<evidence type="ECO:0000256" key="3">
    <source>
        <dbReference type="ARBA" id="ARBA00022617"/>
    </source>
</evidence>
<dbReference type="PANTHER" id="PTHR31356">
    <property type="entry name" value="THYLAKOID LUMENAL 29 KDA PROTEIN, CHLOROPLASTIC-RELATED"/>
    <property type="match status" value="1"/>
</dbReference>
<feature type="domain" description="Plant heme peroxidase family profile" evidence="13">
    <location>
        <begin position="128"/>
        <end position="262"/>
    </location>
</feature>
<evidence type="ECO:0000256" key="8">
    <source>
        <dbReference type="PIRSR" id="PIRSR601621-1"/>
    </source>
</evidence>
<dbReference type="InterPro" id="IPR044831">
    <property type="entry name" value="Ccp1-like"/>
</dbReference>
<feature type="binding site" evidence="9">
    <location>
        <position position="148"/>
    </location>
    <ligand>
        <name>Ca(2+)</name>
        <dbReference type="ChEBI" id="CHEBI:29108"/>
        <label>1</label>
    </ligand>
</feature>
<dbReference type="GO" id="GO:0000302">
    <property type="term" value="P:response to reactive oxygen species"/>
    <property type="evidence" value="ECO:0007669"/>
    <property type="project" value="TreeGrafter"/>
</dbReference>
<keyword evidence="4 9" id="KW-0479">Metal-binding</keyword>
<evidence type="ECO:0000256" key="11">
    <source>
        <dbReference type="PIRSR" id="PIRSR601621-4"/>
    </source>
</evidence>